<evidence type="ECO:0000313" key="1">
    <source>
        <dbReference type="EMBL" id="EFJ30555.1"/>
    </source>
</evidence>
<dbReference type="Proteomes" id="UP000001514">
    <property type="component" value="Unassembled WGS sequence"/>
</dbReference>
<dbReference type="KEGG" id="smo:SELMODRAFT_409540"/>
<dbReference type="InParanoid" id="D8RBS6"/>
<name>D8RBS6_SELML</name>
<dbReference type="Gramene" id="EFJ30555">
    <property type="protein sequence ID" value="EFJ30555"/>
    <property type="gene ID" value="SELMODRAFT_409540"/>
</dbReference>
<dbReference type="EMBL" id="GL377575">
    <property type="protein sequence ID" value="EFJ30555.1"/>
    <property type="molecule type" value="Genomic_DNA"/>
</dbReference>
<dbReference type="HOGENOM" id="CLU_039680_1_0_1"/>
<keyword evidence="2" id="KW-1185">Reference proteome</keyword>
<organism evidence="2">
    <name type="scientific">Selaginella moellendorffii</name>
    <name type="common">Spikemoss</name>
    <dbReference type="NCBI Taxonomy" id="88036"/>
    <lineage>
        <taxon>Eukaryota</taxon>
        <taxon>Viridiplantae</taxon>
        <taxon>Streptophyta</taxon>
        <taxon>Embryophyta</taxon>
        <taxon>Tracheophyta</taxon>
        <taxon>Lycopodiopsida</taxon>
        <taxon>Selaginellales</taxon>
        <taxon>Selaginellaceae</taxon>
        <taxon>Selaginella</taxon>
    </lineage>
</organism>
<dbReference type="AlphaFoldDB" id="D8RBS6"/>
<accession>D8RBS6</accession>
<protein>
    <submittedName>
        <fullName evidence="1">Uncharacterized protein</fullName>
    </submittedName>
</protein>
<evidence type="ECO:0000313" key="2">
    <source>
        <dbReference type="Proteomes" id="UP000001514"/>
    </source>
</evidence>
<gene>
    <name evidence="1" type="ORF">SELMODRAFT_409540</name>
</gene>
<sequence length="421" mass="47887">MPRSFEAVFARALEAVERKAEHDDDLDWQAWNNREECTVGKRWSVAKLNRYLEIWKLGVSCVMRPGGKVIAVERQHESFVAGYVRDRFMSRRNGMEPLGSRTWGLLYVPFAHLPRGSIKLLTMEAFHAALYQLEPNNGKYLTNRPCPRFILDIGQCQTLPELLSYKDAYFHSPGSKVQIFLAIKLYVKTQLRQMVAVLLHRYGDARAISFGEEALHPVTVAWLEEQGIPLAGVGHGGVECDRPGIPSYEIKLDIAKVLEGGDDVDTVREKCGDHVTLDLYWVKTEFHNSARLQPKVQRTKRDKRSQNQQAKQKLKALILGSKLDNTLNYGAGITAASLLPINHGYNVGFVRYAWRFLLPKGIRQFASFFTSVDDEEDNDDKGLREPWKRRLRGQIGILLTKWSRNATAHCEIVIPDHESSG</sequence>
<reference evidence="1 2" key="1">
    <citation type="journal article" date="2011" name="Science">
        <title>The Selaginella genome identifies genetic changes associated with the evolution of vascular plants.</title>
        <authorList>
            <person name="Banks J.A."/>
            <person name="Nishiyama T."/>
            <person name="Hasebe M."/>
            <person name="Bowman J.L."/>
            <person name="Gribskov M."/>
            <person name="dePamphilis C."/>
            <person name="Albert V.A."/>
            <person name="Aono N."/>
            <person name="Aoyama T."/>
            <person name="Ambrose B.A."/>
            <person name="Ashton N.W."/>
            <person name="Axtell M.J."/>
            <person name="Barker E."/>
            <person name="Barker M.S."/>
            <person name="Bennetzen J.L."/>
            <person name="Bonawitz N.D."/>
            <person name="Chapple C."/>
            <person name="Cheng C."/>
            <person name="Correa L.G."/>
            <person name="Dacre M."/>
            <person name="DeBarry J."/>
            <person name="Dreyer I."/>
            <person name="Elias M."/>
            <person name="Engstrom E.M."/>
            <person name="Estelle M."/>
            <person name="Feng L."/>
            <person name="Finet C."/>
            <person name="Floyd S.K."/>
            <person name="Frommer W.B."/>
            <person name="Fujita T."/>
            <person name="Gramzow L."/>
            <person name="Gutensohn M."/>
            <person name="Harholt J."/>
            <person name="Hattori M."/>
            <person name="Heyl A."/>
            <person name="Hirai T."/>
            <person name="Hiwatashi Y."/>
            <person name="Ishikawa M."/>
            <person name="Iwata M."/>
            <person name="Karol K.G."/>
            <person name="Koehler B."/>
            <person name="Kolukisaoglu U."/>
            <person name="Kubo M."/>
            <person name="Kurata T."/>
            <person name="Lalonde S."/>
            <person name="Li K."/>
            <person name="Li Y."/>
            <person name="Litt A."/>
            <person name="Lyons E."/>
            <person name="Manning G."/>
            <person name="Maruyama T."/>
            <person name="Michael T.P."/>
            <person name="Mikami K."/>
            <person name="Miyazaki S."/>
            <person name="Morinaga S."/>
            <person name="Murata T."/>
            <person name="Mueller-Roeber B."/>
            <person name="Nelson D.R."/>
            <person name="Obara M."/>
            <person name="Oguri Y."/>
            <person name="Olmstead R.G."/>
            <person name="Onodera N."/>
            <person name="Petersen B.L."/>
            <person name="Pils B."/>
            <person name="Prigge M."/>
            <person name="Rensing S.A."/>
            <person name="Riano-Pachon D.M."/>
            <person name="Roberts A.W."/>
            <person name="Sato Y."/>
            <person name="Scheller H.V."/>
            <person name="Schulz B."/>
            <person name="Schulz C."/>
            <person name="Shakirov E.V."/>
            <person name="Shibagaki N."/>
            <person name="Shinohara N."/>
            <person name="Shippen D.E."/>
            <person name="Soerensen I."/>
            <person name="Sotooka R."/>
            <person name="Sugimoto N."/>
            <person name="Sugita M."/>
            <person name="Sumikawa N."/>
            <person name="Tanurdzic M."/>
            <person name="Theissen G."/>
            <person name="Ulvskov P."/>
            <person name="Wakazuki S."/>
            <person name="Weng J.K."/>
            <person name="Willats W.W."/>
            <person name="Wipf D."/>
            <person name="Wolf P.G."/>
            <person name="Yang L."/>
            <person name="Zimmer A.D."/>
            <person name="Zhu Q."/>
            <person name="Mitros T."/>
            <person name="Hellsten U."/>
            <person name="Loque D."/>
            <person name="Otillar R."/>
            <person name="Salamov A."/>
            <person name="Schmutz J."/>
            <person name="Shapiro H."/>
            <person name="Lindquist E."/>
            <person name="Lucas S."/>
            <person name="Rokhsar D."/>
            <person name="Grigoriev I.V."/>
        </authorList>
    </citation>
    <scope>NUCLEOTIDE SEQUENCE [LARGE SCALE GENOMIC DNA]</scope>
</reference>
<proteinExistence type="predicted"/>